<dbReference type="OrthoDB" id="1747591at2759"/>
<dbReference type="Gene3D" id="1.20.1280.50">
    <property type="match status" value="1"/>
</dbReference>
<evidence type="ECO:0000313" key="2">
    <source>
        <dbReference type="EMBL" id="KYP33623.1"/>
    </source>
</evidence>
<dbReference type="Gramene" id="C.cajan_42988.t">
    <property type="protein sequence ID" value="C.cajan_42988.t.cds1"/>
    <property type="gene ID" value="C.cajan_42988"/>
</dbReference>
<dbReference type="SMART" id="SM00256">
    <property type="entry name" value="FBOX"/>
    <property type="match status" value="1"/>
</dbReference>
<dbReference type="PANTHER" id="PTHR31672:SF13">
    <property type="entry name" value="F-BOX PROTEIN CPR30-LIKE"/>
    <property type="match status" value="1"/>
</dbReference>
<proteinExistence type="predicted"/>
<gene>
    <name evidence="2" type="ORF">KK1_045514</name>
</gene>
<dbReference type="OMA" id="ICMREND"/>
<dbReference type="InterPro" id="IPR001810">
    <property type="entry name" value="F-box_dom"/>
</dbReference>
<name>A0A151QTH7_CAJCA</name>
<dbReference type="CDD" id="cd22157">
    <property type="entry name" value="F-box_AtFBW1-like"/>
    <property type="match status" value="1"/>
</dbReference>
<protein>
    <submittedName>
        <fullName evidence="2">F-box/kelch-repeat protein At3g06240 family</fullName>
    </submittedName>
</protein>
<dbReference type="InterPro" id="IPR036047">
    <property type="entry name" value="F-box-like_dom_sf"/>
</dbReference>
<evidence type="ECO:0000259" key="1">
    <source>
        <dbReference type="PROSITE" id="PS50181"/>
    </source>
</evidence>
<accession>A0A151QTH7</accession>
<organism evidence="2 3">
    <name type="scientific">Cajanus cajan</name>
    <name type="common">Pigeon pea</name>
    <name type="synonym">Cajanus indicus</name>
    <dbReference type="NCBI Taxonomy" id="3821"/>
    <lineage>
        <taxon>Eukaryota</taxon>
        <taxon>Viridiplantae</taxon>
        <taxon>Streptophyta</taxon>
        <taxon>Embryophyta</taxon>
        <taxon>Tracheophyta</taxon>
        <taxon>Spermatophyta</taxon>
        <taxon>Magnoliopsida</taxon>
        <taxon>eudicotyledons</taxon>
        <taxon>Gunneridae</taxon>
        <taxon>Pentapetalae</taxon>
        <taxon>rosids</taxon>
        <taxon>fabids</taxon>
        <taxon>Fabales</taxon>
        <taxon>Fabaceae</taxon>
        <taxon>Papilionoideae</taxon>
        <taxon>50 kb inversion clade</taxon>
        <taxon>NPAAA clade</taxon>
        <taxon>indigoferoid/millettioid clade</taxon>
        <taxon>Phaseoleae</taxon>
        <taxon>Cajanus</taxon>
    </lineage>
</organism>
<dbReference type="NCBIfam" id="TIGR01640">
    <property type="entry name" value="F_box_assoc_1"/>
    <property type="match status" value="1"/>
</dbReference>
<dbReference type="Proteomes" id="UP000075243">
    <property type="component" value="Unassembled WGS sequence"/>
</dbReference>
<dbReference type="SUPFAM" id="SSF81383">
    <property type="entry name" value="F-box domain"/>
    <property type="match status" value="1"/>
</dbReference>
<dbReference type="InterPro" id="IPR050796">
    <property type="entry name" value="SCF_F-box_component"/>
</dbReference>
<keyword evidence="3" id="KW-1185">Reference proteome</keyword>
<dbReference type="AlphaFoldDB" id="A0A151QTH7"/>
<dbReference type="Pfam" id="PF00646">
    <property type="entry name" value="F-box"/>
    <property type="match status" value="1"/>
</dbReference>
<reference evidence="2" key="1">
    <citation type="journal article" date="2012" name="Nat. Biotechnol.">
        <title>Draft genome sequence of pigeonpea (Cajanus cajan), an orphan legume crop of resource-poor farmers.</title>
        <authorList>
            <person name="Varshney R.K."/>
            <person name="Chen W."/>
            <person name="Li Y."/>
            <person name="Bharti A.K."/>
            <person name="Saxena R.K."/>
            <person name="Schlueter J.A."/>
            <person name="Donoghue M.T."/>
            <person name="Azam S."/>
            <person name="Fan G."/>
            <person name="Whaley A.M."/>
            <person name="Farmer A.D."/>
            <person name="Sheridan J."/>
            <person name="Iwata A."/>
            <person name="Tuteja R."/>
            <person name="Penmetsa R.V."/>
            <person name="Wu W."/>
            <person name="Upadhyaya H.D."/>
            <person name="Yang S.P."/>
            <person name="Shah T."/>
            <person name="Saxena K.B."/>
            <person name="Michael T."/>
            <person name="McCombie W.R."/>
            <person name="Yang B."/>
            <person name="Zhang G."/>
            <person name="Yang H."/>
            <person name="Wang J."/>
            <person name="Spillane C."/>
            <person name="Cook D.R."/>
            <person name="May G.D."/>
            <person name="Xu X."/>
            <person name="Jackson S.A."/>
        </authorList>
    </citation>
    <scope>NUCLEOTIDE SEQUENCE [LARGE SCALE GENOMIC DNA]</scope>
</reference>
<evidence type="ECO:0000313" key="3">
    <source>
        <dbReference type="Proteomes" id="UP000075243"/>
    </source>
</evidence>
<feature type="domain" description="F-box" evidence="1">
    <location>
        <begin position="1"/>
        <end position="51"/>
    </location>
</feature>
<dbReference type="EMBL" id="KQ484831">
    <property type="protein sequence ID" value="KYP33623.1"/>
    <property type="molecule type" value="Genomic_DNA"/>
</dbReference>
<dbReference type="InterPro" id="IPR017451">
    <property type="entry name" value="F-box-assoc_interact_dom"/>
</dbReference>
<sequence length="375" mass="44227">MFAALVLPEELIMEILSFIPVKALMRFRCVSKPWNSSMFTPTFVKLHYQRSSRNTHVLIESKYAISSCSLHHLLEEPSSVIKPGREIAENNYNVSMVCKGLVCMLSFDFLYKEYLEFWVQLWNPATRLMSEESPRFRICEKNGKFDVSNQRYGFGYNDQSDIFKVVVVLFNTEAQQMEVISYYSGDKCWKKILTLSNYPITGHEMIGEFMSGTINWLVDRPKLCSHHQGETSTTDQMEILSFDMKNETCIYMSMPSHVDSEPNLKVLKDYLCLYYDHMKTHLVVWLMKEYGVDKSWTQLMNISYEHLQIHVPINLKVLCRPLCMSEDEDVLLLKNCEFFFFIVYNKIDNRVNHFDEDHLSSFHQYVPSLFFPYWN</sequence>
<dbReference type="PANTHER" id="PTHR31672">
    <property type="entry name" value="BNACNNG10540D PROTEIN"/>
    <property type="match status" value="1"/>
</dbReference>
<dbReference type="STRING" id="3821.A0A151QTH7"/>
<dbReference type="PROSITE" id="PS50181">
    <property type="entry name" value="FBOX"/>
    <property type="match status" value="1"/>
</dbReference>